<sequence length="516" mass="58348">MQDNCFEINLDVQRCKREDISVELQDNCIVVTTKKCNPDDNSIVARKFSKRTYPLNILQKYDKESLRYEFDKNDASIKPVSVRNKTIGQLVTSSLLTWESFNEKDAHAQFEYAVYGGEFIATKDKAYICRASINTALVTGYVLKREDNKKYVCIISQHKIIKTKGDFDLLLNKGNGAKLKWVLFEKMSVFQNIDGAVSTINGGSTEIYYIARHNHSMEHHEIDHAIGWFDPKDGFGKIHAMIQNEERIFEDGEILVAIEAVRYELHDMKFKRLKLQEKKERKLLGQTILKNEGDEEIDVKAVIGYEYEIERNLGTHEGIARSINTTVFVTNRDTFNFLWGIKKTDHILSSKNVGTILKPGTAINVTLWGNYTIKEGPYDATLIVHWADGTNSKKRKITVASGYEADLEDPLEIEESATYWLLNNTIVPTTTQRTTSTSSSTTNKSIFSTSVANNAIEKITPKTVMELNAASKSDAMNDDTENEINNSPTNGSSKGFVFSILATIILTLTSFLLTTY</sequence>
<evidence type="ECO:0000259" key="2">
    <source>
        <dbReference type="Pfam" id="PF00011"/>
    </source>
</evidence>
<reference evidence="3" key="1">
    <citation type="submission" date="2021-03" db="EMBL/GenBank/DDBJ databases">
        <title>Chromosome level genome of the anhydrobiotic midge Polypedilum vanderplanki.</title>
        <authorList>
            <person name="Yoshida Y."/>
            <person name="Kikawada T."/>
            <person name="Gusev O."/>
        </authorList>
    </citation>
    <scope>NUCLEOTIDE SEQUENCE</scope>
    <source>
        <strain evidence="3">NIAS01</strain>
        <tissue evidence="3">Whole body or cell culture</tissue>
    </source>
</reference>
<organism evidence="3 4">
    <name type="scientific">Polypedilum vanderplanki</name>
    <name type="common">Sleeping chironomid midge</name>
    <dbReference type="NCBI Taxonomy" id="319348"/>
    <lineage>
        <taxon>Eukaryota</taxon>
        <taxon>Metazoa</taxon>
        <taxon>Ecdysozoa</taxon>
        <taxon>Arthropoda</taxon>
        <taxon>Hexapoda</taxon>
        <taxon>Insecta</taxon>
        <taxon>Pterygota</taxon>
        <taxon>Neoptera</taxon>
        <taxon>Endopterygota</taxon>
        <taxon>Diptera</taxon>
        <taxon>Nematocera</taxon>
        <taxon>Chironomoidea</taxon>
        <taxon>Chironomidae</taxon>
        <taxon>Chironominae</taxon>
        <taxon>Polypedilum</taxon>
        <taxon>Polypedilum</taxon>
    </lineage>
</organism>
<dbReference type="Pfam" id="PF00011">
    <property type="entry name" value="HSP20"/>
    <property type="match status" value="1"/>
</dbReference>
<gene>
    <name evidence="3" type="ORF">PVAND_010586</name>
</gene>
<evidence type="ECO:0000256" key="1">
    <source>
        <dbReference type="SAM" id="Phobius"/>
    </source>
</evidence>
<accession>A0A9J6CHR3</accession>
<comment type="caution">
    <text evidence="3">The sequence shown here is derived from an EMBL/GenBank/DDBJ whole genome shotgun (WGS) entry which is preliminary data.</text>
</comment>
<dbReference type="EMBL" id="JADBJN010000001">
    <property type="protein sequence ID" value="KAG5681126.1"/>
    <property type="molecule type" value="Genomic_DNA"/>
</dbReference>
<keyword evidence="1" id="KW-0812">Transmembrane</keyword>
<dbReference type="InterPro" id="IPR002068">
    <property type="entry name" value="A-crystallin/Hsp20_dom"/>
</dbReference>
<keyword evidence="1" id="KW-1133">Transmembrane helix</keyword>
<name>A0A9J6CHR3_POLVA</name>
<proteinExistence type="predicted"/>
<dbReference type="PANTHER" id="PTHR31649:SF11">
    <property type="entry name" value="PROTEIN UNZIPPED"/>
    <property type="match status" value="1"/>
</dbReference>
<dbReference type="InterPro" id="IPR008978">
    <property type="entry name" value="HSP20-like_chaperone"/>
</dbReference>
<dbReference type="Gene3D" id="2.60.40.790">
    <property type="match status" value="1"/>
</dbReference>
<dbReference type="PANTHER" id="PTHR31649">
    <property type="entry name" value="AGAP009604-PA"/>
    <property type="match status" value="1"/>
</dbReference>
<feature type="transmembrane region" description="Helical" evidence="1">
    <location>
        <begin position="495"/>
        <end position="514"/>
    </location>
</feature>
<dbReference type="Proteomes" id="UP001107558">
    <property type="component" value="Chromosome 1"/>
</dbReference>
<dbReference type="OrthoDB" id="428159at2759"/>
<feature type="domain" description="SHSP" evidence="2">
    <location>
        <begin position="2"/>
        <end position="53"/>
    </location>
</feature>
<keyword evidence="1" id="KW-0472">Membrane</keyword>
<keyword evidence="4" id="KW-1185">Reference proteome</keyword>
<dbReference type="AlphaFoldDB" id="A0A9J6CHR3"/>
<evidence type="ECO:0000313" key="3">
    <source>
        <dbReference type="EMBL" id="KAG5681126.1"/>
    </source>
</evidence>
<protein>
    <recommendedName>
        <fullName evidence="2">SHSP domain-containing protein</fullName>
    </recommendedName>
</protein>
<evidence type="ECO:0000313" key="4">
    <source>
        <dbReference type="Proteomes" id="UP001107558"/>
    </source>
</evidence>